<dbReference type="PANTHER" id="PTHR37809">
    <property type="entry name" value="RIBOSOMAL PROTEIN S12 METHYLTHIOTRANSFERASE ACCESSORY FACTOR YCAO"/>
    <property type="match status" value="1"/>
</dbReference>
<dbReference type="RefSeq" id="WP_377045134.1">
    <property type="nucleotide sequence ID" value="NZ_JBHLUN010000009.1"/>
</dbReference>
<dbReference type="InterPro" id="IPR003776">
    <property type="entry name" value="YcaO-like_dom"/>
</dbReference>
<evidence type="ECO:0000313" key="3">
    <source>
        <dbReference type="Proteomes" id="UP001589865"/>
    </source>
</evidence>
<protein>
    <submittedName>
        <fullName evidence="2">YcaO-like family protein</fullName>
    </submittedName>
</protein>
<dbReference type="Proteomes" id="UP001589865">
    <property type="component" value="Unassembled WGS sequence"/>
</dbReference>
<dbReference type="EMBL" id="JBHLUN010000009">
    <property type="protein sequence ID" value="MFC0409388.1"/>
    <property type="molecule type" value="Genomic_DNA"/>
</dbReference>
<dbReference type="PANTHER" id="PTHR37809:SF1">
    <property type="entry name" value="RIBOSOMAL PROTEIN S12 METHYLTHIOTRANSFERASE ACCESSORY FACTOR YCAO"/>
    <property type="match status" value="1"/>
</dbReference>
<dbReference type="Gene3D" id="3.30.160.660">
    <property type="match status" value="1"/>
</dbReference>
<keyword evidence="3" id="KW-1185">Reference proteome</keyword>
<gene>
    <name evidence="2" type="ORF">ACFFGY_14120</name>
</gene>
<proteinExistence type="predicted"/>
<accession>A0ABV6JUI6</accession>
<sequence length="491" mass="54130">MSLEDVAVAFRESLPAESEISVFRIDALDRTGIPVSQANLLLPDEPATTGYGYGFEPIEAEVGALGELCEEVHAGKAVARIPAVTGSYGEMVRQHGRRGVVDPMTLCLSAGSDYTDELPLRWVEGRRYPSDESVWVPREWVAAYPYQLGEAPRLITPITNGLGAGFDHAHALAHGIMELTQRDGNVVSFRALDQGVVVDPEGIQDRQVVALMERLRADGINVTVKLASADMGIPDLYVVGDDRGQPVCPIQVTACGEASHPDRERALRKALLEFAGSRARKAATHGPIELLRSVMPRGYADRQMAVAMVEEEENRALEAMTDWVAQDAAWLKQRLSNSVFSERRRVRFTDLPTVEPAAIANSTDRLNLLQGRLADEGLDLIMVDLSPPDGPVKVVRAVVPGIEMETMSYHRIGWRGVRRLRERDDPLILGAPREGAKRVMLRPADEERCGGPAWFDAALADRIVGDLYPLYREPGTFSAQMRLRQRRERGA</sequence>
<evidence type="ECO:0000313" key="2">
    <source>
        <dbReference type="EMBL" id="MFC0409388.1"/>
    </source>
</evidence>
<name>A0ABV6JUI6_9PROT</name>
<reference evidence="2 3" key="1">
    <citation type="submission" date="2024-09" db="EMBL/GenBank/DDBJ databases">
        <authorList>
            <person name="Sun Q."/>
            <person name="Mori K."/>
        </authorList>
    </citation>
    <scope>NUCLEOTIDE SEQUENCE [LARGE SCALE GENOMIC DNA]</scope>
    <source>
        <strain evidence="2 3">TBRC 5777</strain>
    </source>
</reference>
<evidence type="ECO:0000259" key="1">
    <source>
        <dbReference type="PROSITE" id="PS51664"/>
    </source>
</evidence>
<comment type="caution">
    <text evidence="2">The sequence shown here is derived from an EMBL/GenBank/DDBJ whole genome shotgun (WGS) entry which is preliminary data.</text>
</comment>
<dbReference type="Pfam" id="PF02624">
    <property type="entry name" value="YcaO"/>
    <property type="match status" value="1"/>
</dbReference>
<organism evidence="2 3">
    <name type="scientific">Roseomonas elaeocarpi</name>
    <dbReference type="NCBI Taxonomy" id="907779"/>
    <lineage>
        <taxon>Bacteria</taxon>
        <taxon>Pseudomonadati</taxon>
        <taxon>Pseudomonadota</taxon>
        <taxon>Alphaproteobacteria</taxon>
        <taxon>Acetobacterales</taxon>
        <taxon>Roseomonadaceae</taxon>
        <taxon>Roseomonas</taxon>
    </lineage>
</organism>
<dbReference type="Gene3D" id="3.30.40.250">
    <property type="match status" value="1"/>
</dbReference>
<dbReference type="Gene3D" id="3.30.1330.230">
    <property type="match status" value="1"/>
</dbReference>
<dbReference type="PROSITE" id="PS51664">
    <property type="entry name" value="YCAO"/>
    <property type="match status" value="1"/>
</dbReference>
<feature type="domain" description="YcaO" evidence="1">
    <location>
        <begin position="52"/>
        <end position="491"/>
    </location>
</feature>